<dbReference type="STRING" id="2769.R7Q0F6"/>
<dbReference type="CDD" id="cd02557">
    <property type="entry name" value="PseudoU_synth_ScRIB2"/>
    <property type="match status" value="1"/>
</dbReference>
<dbReference type="InterPro" id="IPR050188">
    <property type="entry name" value="RluA_PseudoU_synthase"/>
</dbReference>
<dbReference type="GO" id="GO:0003723">
    <property type="term" value="F:RNA binding"/>
    <property type="evidence" value="ECO:0007669"/>
    <property type="project" value="InterPro"/>
</dbReference>
<dbReference type="OrthoDB" id="424794at2759"/>
<comment type="similarity">
    <text evidence="2">Belongs to the pseudouridine synthase RluA family.</text>
</comment>
<evidence type="ECO:0000256" key="2">
    <source>
        <dbReference type="RuleBase" id="RU362028"/>
    </source>
</evidence>
<dbReference type="EMBL" id="HG001459">
    <property type="protein sequence ID" value="CDF32137.1"/>
    <property type="molecule type" value="Genomic_DNA"/>
</dbReference>
<feature type="domain" description="Pseudouridine synthase RsuA/RluA-like" evidence="4">
    <location>
        <begin position="167"/>
        <end position="315"/>
    </location>
</feature>
<reference evidence="6" key="1">
    <citation type="journal article" date="2013" name="Proc. Natl. Acad. Sci. U.S.A.">
        <title>Genome structure and metabolic features in the red seaweed Chondrus crispus shed light on evolution of the Archaeplastida.</title>
        <authorList>
            <person name="Collen J."/>
            <person name="Porcel B."/>
            <person name="Carre W."/>
            <person name="Ball S.G."/>
            <person name="Chaparro C."/>
            <person name="Tonon T."/>
            <person name="Barbeyron T."/>
            <person name="Michel G."/>
            <person name="Noel B."/>
            <person name="Valentin K."/>
            <person name="Elias M."/>
            <person name="Artiguenave F."/>
            <person name="Arun A."/>
            <person name="Aury J.M."/>
            <person name="Barbosa-Neto J.F."/>
            <person name="Bothwell J.H."/>
            <person name="Bouget F.Y."/>
            <person name="Brillet L."/>
            <person name="Cabello-Hurtado F."/>
            <person name="Capella-Gutierrez S."/>
            <person name="Charrier B."/>
            <person name="Cladiere L."/>
            <person name="Cock J.M."/>
            <person name="Coelho S.M."/>
            <person name="Colleoni C."/>
            <person name="Czjzek M."/>
            <person name="Da Silva C."/>
            <person name="Delage L."/>
            <person name="Denoeud F."/>
            <person name="Deschamps P."/>
            <person name="Dittami S.M."/>
            <person name="Gabaldon T."/>
            <person name="Gachon C.M."/>
            <person name="Groisillier A."/>
            <person name="Herve C."/>
            <person name="Jabbari K."/>
            <person name="Katinka M."/>
            <person name="Kloareg B."/>
            <person name="Kowalczyk N."/>
            <person name="Labadie K."/>
            <person name="Leblanc C."/>
            <person name="Lopez P.J."/>
            <person name="McLachlan D.H."/>
            <person name="Meslet-Cladiere L."/>
            <person name="Moustafa A."/>
            <person name="Nehr Z."/>
            <person name="Nyvall Collen P."/>
            <person name="Panaud O."/>
            <person name="Partensky F."/>
            <person name="Poulain J."/>
            <person name="Rensing S.A."/>
            <person name="Rousvoal S."/>
            <person name="Samson G."/>
            <person name="Symeonidi A."/>
            <person name="Weissenbach J."/>
            <person name="Zambounis A."/>
            <person name="Wincker P."/>
            <person name="Boyen C."/>
        </authorList>
    </citation>
    <scope>NUCLEOTIDE SEQUENCE [LARGE SCALE GENOMIC DNA]</scope>
    <source>
        <strain evidence="6">cv. Stackhouse</strain>
    </source>
</reference>
<dbReference type="SUPFAM" id="SSF55120">
    <property type="entry name" value="Pseudouridine synthase"/>
    <property type="match status" value="1"/>
</dbReference>
<dbReference type="PANTHER" id="PTHR21600">
    <property type="entry name" value="MITOCHONDRIAL RNA PSEUDOURIDINE SYNTHASE"/>
    <property type="match status" value="1"/>
</dbReference>
<dbReference type="EC" id="5.4.99.-" evidence="2"/>
<dbReference type="PANTHER" id="PTHR21600:SF40">
    <property type="entry name" value="PSEUDOURIDYLATE SYNTHASE RPUSD2"/>
    <property type="match status" value="1"/>
</dbReference>
<dbReference type="AlphaFoldDB" id="R7Q0F6"/>
<dbReference type="InterPro" id="IPR006224">
    <property type="entry name" value="PsdUridine_synth_RluA-like_CS"/>
</dbReference>
<dbReference type="GO" id="GO:0000455">
    <property type="term" value="P:enzyme-directed rRNA pseudouridine synthesis"/>
    <property type="evidence" value="ECO:0007669"/>
    <property type="project" value="TreeGrafter"/>
</dbReference>
<dbReference type="KEGG" id="ccp:CHC_T00001369001"/>
<dbReference type="GO" id="GO:0009982">
    <property type="term" value="F:pseudouridine synthase activity"/>
    <property type="evidence" value="ECO:0007669"/>
    <property type="project" value="InterPro"/>
</dbReference>
<sequence>MLFTPYGSAQLTFTSHNTSNVRVEVCVCPSSLMGRKRGRSSREQHATKRRRRPQQSPAPTDLDYISRDDYVVIEDFLYVRPYVFEFRMNFRPRWRNQTIYNVFCQEFKHTDEDYWKKEVRDGRVLADGRPINDSALWNDGMEVVHVVHRHESAVLSAPIYIARDEDDFVVVSKPPSLPIHPCGTYRRNSLQFVLKAFYNTGKLLAVHRLDKETSGLVIFAKTPERAAQFSTEIKEHKVQKTYLAEVEGLFPARLSECNESVFWDKREMKASVRQEGMEAKTSFKLLKVNRTRHSSIVECKPLTGRTHQIRVHLAHLGFPIVNDPLYGSQIRLQKTNLVSRGPSPLSISLTHPKLAEKSTASELRQSYLACEWARNSFKQRGQHLSCMEEGQMLSCFNCPQVTNVKNVAVQQMFIHLHALRYESDNWKFEVPPPLWMEQKRDSATTGIGNVTSSLSNCILS</sequence>
<evidence type="ECO:0000259" key="4">
    <source>
        <dbReference type="Pfam" id="PF00849"/>
    </source>
</evidence>
<evidence type="ECO:0000313" key="6">
    <source>
        <dbReference type="Proteomes" id="UP000012073"/>
    </source>
</evidence>
<dbReference type="Pfam" id="PF00849">
    <property type="entry name" value="PseudoU_synth_2"/>
    <property type="match status" value="1"/>
</dbReference>
<comment type="function">
    <text evidence="2">Responsible for synthesis of pseudouridine from uracil.</text>
</comment>
<keyword evidence="6" id="KW-1185">Reference proteome</keyword>
<organism evidence="5 6">
    <name type="scientific">Chondrus crispus</name>
    <name type="common">Carrageen Irish moss</name>
    <name type="synonym">Polymorpha crispa</name>
    <dbReference type="NCBI Taxonomy" id="2769"/>
    <lineage>
        <taxon>Eukaryota</taxon>
        <taxon>Rhodophyta</taxon>
        <taxon>Florideophyceae</taxon>
        <taxon>Rhodymeniophycidae</taxon>
        <taxon>Gigartinales</taxon>
        <taxon>Gigartinaceae</taxon>
        <taxon>Chondrus</taxon>
    </lineage>
</organism>
<dbReference type="Proteomes" id="UP000012073">
    <property type="component" value="Unassembled WGS sequence"/>
</dbReference>
<name>R7Q0F6_CHOCR</name>
<dbReference type="NCBIfam" id="TIGR00005">
    <property type="entry name" value="rluA_subfam"/>
    <property type="match status" value="1"/>
</dbReference>
<dbReference type="GeneID" id="17319563"/>
<dbReference type="OMA" id="EPPVMAC"/>
<protein>
    <recommendedName>
        <fullName evidence="2">Pseudouridine synthase</fullName>
        <ecNumber evidence="2">5.4.99.-</ecNumber>
    </recommendedName>
</protein>
<dbReference type="PROSITE" id="PS01129">
    <property type="entry name" value="PSI_RLU"/>
    <property type="match status" value="1"/>
</dbReference>
<dbReference type="InterPro" id="IPR006145">
    <property type="entry name" value="PsdUridine_synth_RsuA/RluA"/>
</dbReference>
<dbReference type="InterPro" id="IPR020103">
    <property type="entry name" value="PsdUridine_synth_cat_dom_sf"/>
</dbReference>
<dbReference type="InterPro" id="IPR006225">
    <property type="entry name" value="PsdUridine_synth_RluC/D"/>
</dbReference>
<gene>
    <name evidence="5" type="ORF">CHC_T00001369001</name>
</gene>
<dbReference type="Gene3D" id="3.30.2350.10">
    <property type="entry name" value="Pseudouridine synthase"/>
    <property type="match status" value="1"/>
</dbReference>
<keyword evidence="2" id="KW-0413">Isomerase</keyword>
<dbReference type="PhylomeDB" id="R7Q0F6"/>
<evidence type="ECO:0000313" key="5">
    <source>
        <dbReference type="EMBL" id="CDF32137.1"/>
    </source>
</evidence>
<evidence type="ECO:0000256" key="1">
    <source>
        <dbReference type="PIRSR" id="PIRSR606225-1"/>
    </source>
</evidence>
<feature type="region of interest" description="Disordered" evidence="3">
    <location>
        <begin position="34"/>
        <end position="62"/>
    </location>
</feature>
<dbReference type="RefSeq" id="XP_005711802.1">
    <property type="nucleotide sequence ID" value="XM_005711745.1"/>
</dbReference>
<feature type="active site" evidence="1">
    <location>
        <position position="210"/>
    </location>
</feature>
<dbReference type="Gramene" id="CDF32137">
    <property type="protein sequence ID" value="CDF32137"/>
    <property type="gene ID" value="CHC_T00001369001"/>
</dbReference>
<comment type="catalytic activity">
    <reaction evidence="2">
        <text>a uridine in RNA = a pseudouridine in RNA</text>
        <dbReference type="Rhea" id="RHEA:48348"/>
        <dbReference type="Rhea" id="RHEA-COMP:12068"/>
        <dbReference type="Rhea" id="RHEA-COMP:12069"/>
        <dbReference type="ChEBI" id="CHEBI:65314"/>
        <dbReference type="ChEBI" id="CHEBI:65315"/>
    </reaction>
</comment>
<accession>R7Q0F6</accession>
<proteinExistence type="inferred from homology"/>
<evidence type="ECO:0000256" key="3">
    <source>
        <dbReference type="SAM" id="MobiDB-lite"/>
    </source>
</evidence>